<dbReference type="InterPro" id="IPR036259">
    <property type="entry name" value="MFS_trans_sf"/>
</dbReference>
<dbReference type="Gene3D" id="1.20.1250.20">
    <property type="entry name" value="MFS general substrate transporter like domains"/>
    <property type="match status" value="1"/>
</dbReference>
<accession>X7Z5J9</accession>
<sequence>MTGWFPPQRRGVAMGIRQTAQPLGIALGAAVIPELAEHGFAAAMMFPAVICMLSGVACALGVLDPPRKPRATATIAELASPYRGSSVLWRIHMVSALLMIPQTVTVTFMLIWLLNEYHWSVGRRARWSLPRSYSARWAAFWSGDGLTGSGHGCGPCVRSRPPRLRP</sequence>
<dbReference type="Pfam" id="PF07690">
    <property type="entry name" value="MFS_1"/>
    <property type="match status" value="1"/>
</dbReference>
<gene>
    <name evidence="2" type="ORF">I553_7188</name>
</gene>
<keyword evidence="1" id="KW-0812">Transmembrane</keyword>
<name>X7Z5J9_MYCXE</name>
<evidence type="ECO:0000313" key="2">
    <source>
        <dbReference type="EMBL" id="EUA14068.1"/>
    </source>
</evidence>
<feature type="transmembrane region" description="Helical" evidence="1">
    <location>
        <begin position="93"/>
        <end position="114"/>
    </location>
</feature>
<keyword evidence="1" id="KW-0472">Membrane</keyword>
<dbReference type="PANTHER" id="PTHR23527">
    <property type="entry name" value="BLL3282 PROTEIN"/>
    <property type="match status" value="1"/>
</dbReference>
<protein>
    <submittedName>
        <fullName evidence="2">Major Facilitator Superfamily protein</fullName>
    </submittedName>
</protein>
<dbReference type="AlphaFoldDB" id="X7Z5J9"/>
<proteinExistence type="predicted"/>
<comment type="caution">
    <text evidence="2">The sequence shown here is derived from an EMBL/GenBank/DDBJ whole genome shotgun (WGS) entry which is preliminary data.</text>
</comment>
<reference evidence="2" key="1">
    <citation type="submission" date="2014-01" db="EMBL/GenBank/DDBJ databases">
        <authorList>
            <person name="Brown-Elliot B."/>
            <person name="Wallace R."/>
            <person name="Lenaerts A."/>
            <person name="Ordway D."/>
            <person name="DeGroote M.A."/>
            <person name="Parker T."/>
            <person name="Sizemore C."/>
            <person name="Tallon L.J."/>
            <person name="Sadzewicz L.K."/>
            <person name="Sengamalay N."/>
            <person name="Fraser C.M."/>
            <person name="Hine E."/>
            <person name="Shefchek K.A."/>
            <person name="Das S.P."/>
            <person name="Tettelin H."/>
        </authorList>
    </citation>
    <scope>NUCLEOTIDE SEQUENCE [LARGE SCALE GENOMIC DNA]</scope>
    <source>
        <strain evidence="2">4042</strain>
    </source>
</reference>
<dbReference type="EMBL" id="JAOB01000081">
    <property type="protein sequence ID" value="EUA14068.1"/>
    <property type="molecule type" value="Genomic_DNA"/>
</dbReference>
<organism evidence="2">
    <name type="scientific">Mycobacterium xenopi 4042</name>
    <dbReference type="NCBI Taxonomy" id="1299334"/>
    <lineage>
        <taxon>Bacteria</taxon>
        <taxon>Bacillati</taxon>
        <taxon>Actinomycetota</taxon>
        <taxon>Actinomycetes</taxon>
        <taxon>Mycobacteriales</taxon>
        <taxon>Mycobacteriaceae</taxon>
        <taxon>Mycobacterium</taxon>
    </lineage>
</organism>
<dbReference type="PANTHER" id="PTHR23527:SF1">
    <property type="entry name" value="BLL3282 PROTEIN"/>
    <property type="match status" value="1"/>
</dbReference>
<feature type="transmembrane region" description="Helical" evidence="1">
    <location>
        <begin position="40"/>
        <end position="63"/>
    </location>
</feature>
<keyword evidence="1" id="KW-1133">Transmembrane helix</keyword>
<dbReference type="GO" id="GO:0022857">
    <property type="term" value="F:transmembrane transporter activity"/>
    <property type="evidence" value="ECO:0007669"/>
    <property type="project" value="InterPro"/>
</dbReference>
<dbReference type="InterPro" id="IPR011701">
    <property type="entry name" value="MFS"/>
</dbReference>
<dbReference type="SUPFAM" id="SSF103473">
    <property type="entry name" value="MFS general substrate transporter"/>
    <property type="match status" value="1"/>
</dbReference>
<dbReference type="PATRIC" id="fig|1299334.3.peg.8948"/>
<evidence type="ECO:0000256" key="1">
    <source>
        <dbReference type="SAM" id="Phobius"/>
    </source>
</evidence>
<dbReference type="InterPro" id="IPR052952">
    <property type="entry name" value="MFS-Transporter"/>
</dbReference>